<organism evidence="1 2">
    <name type="scientific">Rubroshorea leprosula</name>
    <dbReference type="NCBI Taxonomy" id="152421"/>
    <lineage>
        <taxon>Eukaryota</taxon>
        <taxon>Viridiplantae</taxon>
        <taxon>Streptophyta</taxon>
        <taxon>Embryophyta</taxon>
        <taxon>Tracheophyta</taxon>
        <taxon>Spermatophyta</taxon>
        <taxon>Magnoliopsida</taxon>
        <taxon>eudicotyledons</taxon>
        <taxon>Gunneridae</taxon>
        <taxon>Pentapetalae</taxon>
        <taxon>rosids</taxon>
        <taxon>malvids</taxon>
        <taxon>Malvales</taxon>
        <taxon>Dipterocarpaceae</taxon>
        <taxon>Rubroshorea</taxon>
    </lineage>
</organism>
<keyword evidence="2" id="KW-1185">Reference proteome</keyword>
<dbReference type="EMBL" id="BPVZ01000050">
    <property type="protein sequence ID" value="GKV18526.1"/>
    <property type="molecule type" value="Genomic_DNA"/>
</dbReference>
<protein>
    <submittedName>
        <fullName evidence="1">Uncharacterized protein</fullName>
    </submittedName>
</protein>
<gene>
    <name evidence="1" type="ORF">SLEP1_g28891</name>
</gene>
<sequence>MPGLLGQDDFQREKALYMHVHLNEIADAAVEADTMAALKKEYNLIGAIS</sequence>
<name>A0AAV5K1K7_9ROSI</name>
<dbReference type="AlphaFoldDB" id="A0AAV5K1K7"/>
<accession>A0AAV5K1K7</accession>
<proteinExistence type="predicted"/>
<evidence type="ECO:0000313" key="1">
    <source>
        <dbReference type="EMBL" id="GKV18526.1"/>
    </source>
</evidence>
<reference evidence="1 2" key="1">
    <citation type="journal article" date="2021" name="Commun. Biol.">
        <title>The genome of Shorea leprosula (Dipterocarpaceae) highlights the ecological relevance of drought in aseasonal tropical rainforests.</title>
        <authorList>
            <person name="Ng K.K.S."/>
            <person name="Kobayashi M.J."/>
            <person name="Fawcett J.A."/>
            <person name="Hatakeyama M."/>
            <person name="Paape T."/>
            <person name="Ng C.H."/>
            <person name="Ang C.C."/>
            <person name="Tnah L.H."/>
            <person name="Lee C.T."/>
            <person name="Nishiyama T."/>
            <person name="Sese J."/>
            <person name="O'Brien M.J."/>
            <person name="Copetti D."/>
            <person name="Mohd Noor M.I."/>
            <person name="Ong R.C."/>
            <person name="Putra M."/>
            <person name="Sireger I.Z."/>
            <person name="Indrioko S."/>
            <person name="Kosugi Y."/>
            <person name="Izuno A."/>
            <person name="Isagi Y."/>
            <person name="Lee S.L."/>
            <person name="Shimizu K.K."/>
        </authorList>
    </citation>
    <scope>NUCLEOTIDE SEQUENCE [LARGE SCALE GENOMIC DNA]</scope>
    <source>
        <strain evidence="1">214</strain>
    </source>
</reference>
<evidence type="ECO:0000313" key="2">
    <source>
        <dbReference type="Proteomes" id="UP001054252"/>
    </source>
</evidence>
<comment type="caution">
    <text evidence="1">The sequence shown here is derived from an EMBL/GenBank/DDBJ whole genome shotgun (WGS) entry which is preliminary data.</text>
</comment>
<dbReference type="Proteomes" id="UP001054252">
    <property type="component" value="Unassembled WGS sequence"/>
</dbReference>